<sequence>MDLATTAQSNACWTKEVAQSQAHLNDYLQAARTRALTDFGLSADAFDAAQAAWRTYSERQCGNVRVLWGTASVALAKAASCRVDLNDQRSHDLWKSYLTYADRTPSIMPEPALRSGK</sequence>
<dbReference type="EMBL" id="JAJFNJ020000003">
    <property type="protein sequence ID" value="MEC3887603.1"/>
    <property type="molecule type" value="Genomic_DNA"/>
</dbReference>
<dbReference type="Pfam" id="PF07007">
    <property type="entry name" value="LprI"/>
    <property type="match status" value="1"/>
</dbReference>
<dbReference type="AlphaFoldDB" id="A0AAJ2X2L4"/>
<proteinExistence type="predicted"/>
<evidence type="ECO:0000313" key="3">
    <source>
        <dbReference type="Proteomes" id="UP001297361"/>
    </source>
</evidence>
<reference evidence="2" key="2">
    <citation type="submission" date="2024-01" db="EMBL/GenBank/DDBJ databases">
        <title>Long-read genome sequencing of X. campestris pv. papavericola.</title>
        <authorList>
            <person name="Hussain R.M.F."/>
            <person name="Greer S."/>
            <person name="Harrison J."/>
            <person name="Grant M."/>
            <person name="Vicente J."/>
            <person name="Studholme D.J."/>
        </authorList>
    </citation>
    <scope>NUCLEOTIDE SEQUENCE</scope>
    <source>
        <strain evidence="2">NCPPB 2970</strain>
    </source>
</reference>
<comment type="caution">
    <text evidence="2">The sequence shown here is derived from an EMBL/GenBank/DDBJ whole genome shotgun (WGS) entry which is preliminary data.</text>
</comment>
<dbReference type="InterPro" id="IPR009739">
    <property type="entry name" value="LprI-like_N"/>
</dbReference>
<gene>
    <name evidence="2" type="ORF">LLE72_007535</name>
</gene>
<dbReference type="GeneID" id="58015529"/>
<dbReference type="RefSeq" id="WP_076057022.1">
    <property type="nucleotide sequence ID" value="NZ_JAJFNJ020000003.1"/>
</dbReference>
<reference evidence="2" key="1">
    <citation type="submission" date="2021-10" db="EMBL/GenBank/DDBJ databases">
        <authorList>
            <person name="Hussein R."/>
            <person name="Harrison J."/>
            <person name="Studholme D.J."/>
            <person name="Vicente J."/>
            <person name="Grant M."/>
        </authorList>
    </citation>
    <scope>NUCLEOTIDE SEQUENCE</scope>
    <source>
        <strain evidence="2">NCPPB 2970</strain>
    </source>
</reference>
<name>A0AAJ2X2L4_XANCA</name>
<dbReference type="Gene3D" id="1.20.1270.180">
    <property type="match status" value="1"/>
</dbReference>
<organism evidence="2 3">
    <name type="scientific">Xanthomonas campestris pv. papavericola</name>
    <dbReference type="NCBI Taxonomy" id="487881"/>
    <lineage>
        <taxon>Bacteria</taxon>
        <taxon>Pseudomonadati</taxon>
        <taxon>Pseudomonadota</taxon>
        <taxon>Gammaproteobacteria</taxon>
        <taxon>Lysobacterales</taxon>
        <taxon>Lysobacteraceae</taxon>
        <taxon>Xanthomonas</taxon>
    </lineage>
</organism>
<feature type="domain" description="Lysozyme inhibitor LprI-like N-terminal" evidence="1">
    <location>
        <begin position="5"/>
        <end position="93"/>
    </location>
</feature>
<dbReference type="Proteomes" id="UP001297361">
    <property type="component" value="Unassembled WGS sequence"/>
</dbReference>
<protein>
    <submittedName>
        <fullName evidence="2">Lysozyme inhibitor LprI family protein</fullName>
    </submittedName>
</protein>
<accession>A0AAJ2X2L4</accession>
<evidence type="ECO:0000313" key="2">
    <source>
        <dbReference type="EMBL" id="MEC3887603.1"/>
    </source>
</evidence>
<evidence type="ECO:0000259" key="1">
    <source>
        <dbReference type="Pfam" id="PF07007"/>
    </source>
</evidence>